<sequence>MSSPTPPPSWYSLATALVTVVAVAIAIIPIYCPPTADPWYLPILVAGPCVATITFLDLRLYTFMGLATVTSTWMGLGVGMPAAKSKLGRFTLSALVSAFSYVPVAFYAADAYTEAWAQADDFNEVCHAAAKQKIPARLSAVFWNMAGELFSLKDCLLTQELEPGIIAYVWKPLAADFSVLRSEILSPRAFFDLPSSIWKGIVAWIEKPFFYDIKEKSDILRRFIFPLRFSLTLFAIAFSMIVWARMLGAVSDKLVSTLDSFYHQAKALVGNDGCSDDDEAPPPPMSDDREEFGVEGFQSMAERASLLDDAKMETIVFGKILLVHDVTRRVLENQKLLNQVLRDGLVLYSSLVLSAKHLHDPLASQTLSPLLGSIRELSKAIKTSADRIVSCLYDSGSTPGMLEHLPDDVHVKLQECAYNFGAFREEWIEDVMTGGNRLQGMRGTNAVRLYHTVYALAMFAERWNTLESRLHNRNAPVELVEAQLQQQQQQPEPAQRALMVLRSRSNIVQQ</sequence>
<proteinExistence type="predicted"/>
<protein>
    <submittedName>
        <fullName evidence="2">Uncharacterized protein</fullName>
    </submittedName>
</protein>
<evidence type="ECO:0000313" key="3">
    <source>
        <dbReference type="Proteomes" id="UP000541610"/>
    </source>
</evidence>
<keyword evidence="1" id="KW-0472">Membrane</keyword>
<comment type="caution">
    <text evidence="2">The sequence shown here is derived from an EMBL/GenBank/DDBJ whole genome shotgun (WGS) entry which is preliminary data.</text>
</comment>
<name>A0A7J6PBC2_PEROL</name>
<evidence type="ECO:0000256" key="1">
    <source>
        <dbReference type="SAM" id="Phobius"/>
    </source>
</evidence>
<dbReference type="Proteomes" id="UP000541610">
    <property type="component" value="Unassembled WGS sequence"/>
</dbReference>
<dbReference type="AlphaFoldDB" id="A0A7J6PBC2"/>
<gene>
    <name evidence="2" type="ORF">FOZ60_010849</name>
</gene>
<keyword evidence="1" id="KW-0812">Transmembrane</keyword>
<dbReference type="EMBL" id="JABANP010000045">
    <property type="protein sequence ID" value="KAF4693429.1"/>
    <property type="molecule type" value="Genomic_DNA"/>
</dbReference>
<feature type="transmembrane region" description="Helical" evidence="1">
    <location>
        <begin position="12"/>
        <end position="32"/>
    </location>
</feature>
<feature type="transmembrane region" description="Helical" evidence="1">
    <location>
        <begin position="223"/>
        <end position="244"/>
    </location>
</feature>
<accession>A0A7J6PBC2</accession>
<evidence type="ECO:0000313" key="2">
    <source>
        <dbReference type="EMBL" id="KAF4693429.1"/>
    </source>
</evidence>
<organism evidence="2 3">
    <name type="scientific">Perkinsus olseni</name>
    <name type="common">Perkinsus atlanticus</name>
    <dbReference type="NCBI Taxonomy" id="32597"/>
    <lineage>
        <taxon>Eukaryota</taxon>
        <taxon>Sar</taxon>
        <taxon>Alveolata</taxon>
        <taxon>Perkinsozoa</taxon>
        <taxon>Perkinsea</taxon>
        <taxon>Perkinsida</taxon>
        <taxon>Perkinsidae</taxon>
        <taxon>Perkinsus</taxon>
    </lineage>
</organism>
<keyword evidence="1" id="KW-1133">Transmembrane helix</keyword>
<reference evidence="2 3" key="1">
    <citation type="submission" date="2020-04" db="EMBL/GenBank/DDBJ databases">
        <title>Perkinsus olseni comparative genomics.</title>
        <authorList>
            <person name="Bogema D.R."/>
        </authorList>
    </citation>
    <scope>NUCLEOTIDE SEQUENCE [LARGE SCALE GENOMIC DNA]</scope>
    <source>
        <strain evidence="2">00978-12</strain>
    </source>
</reference>
<feature type="transmembrane region" description="Helical" evidence="1">
    <location>
        <begin position="39"/>
        <end position="56"/>
    </location>
</feature>
<dbReference type="OrthoDB" id="444646at2759"/>